<dbReference type="Proteomes" id="UP001159042">
    <property type="component" value="Unassembled WGS sequence"/>
</dbReference>
<proteinExistence type="inferred from homology"/>
<dbReference type="AlphaFoldDB" id="A0AAV8WEA8"/>
<evidence type="ECO:0000313" key="4">
    <source>
        <dbReference type="Proteomes" id="UP001159042"/>
    </source>
</evidence>
<keyword evidence="4" id="KW-1185">Reference proteome</keyword>
<comment type="caution">
    <text evidence="3">The sequence shown here is derived from an EMBL/GenBank/DDBJ whole genome shotgun (WGS) entry which is preliminary data.</text>
</comment>
<protein>
    <recommendedName>
        <fullName evidence="5">Methanethiol oxidase</fullName>
    </recommendedName>
</protein>
<keyword evidence="2" id="KW-0711">Selenium</keyword>
<dbReference type="EMBL" id="JANEYG010000002">
    <property type="protein sequence ID" value="KAJ8924893.1"/>
    <property type="molecule type" value="Genomic_DNA"/>
</dbReference>
<dbReference type="GO" id="GO:0008430">
    <property type="term" value="F:selenium binding"/>
    <property type="evidence" value="ECO:0007669"/>
    <property type="project" value="InterPro"/>
</dbReference>
<evidence type="ECO:0000256" key="1">
    <source>
        <dbReference type="ARBA" id="ARBA00005606"/>
    </source>
</evidence>
<reference evidence="3 4" key="1">
    <citation type="journal article" date="2023" name="Insect Mol. Biol.">
        <title>Genome sequencing provides insights into the evolution of gene families encoding plant cell wall-degrading enzymes in longhorned beetles.</title>
        <authorList>
            <person name="Shin N.R."/>
            <person name="Okamura Y."/>
            <person name="Kirsch R."/>
            <person name="Pauchet Y."/>
        </authorList>
    </citation>
    <scope>NUCLEOTIDE SEQUENCE [LARGE SCALE GENOMIC DNA]</scope>
    <source>
        <strain evidence="3">EAD_L_NR</strain>
    </source>
</reference>
<accession>A0AAV8WEA8</accession>
<evidence type="ECO:0008006" key="5">
    <source>
        <dbReference type="Google" id="ProtNLM"/>
    </source>
</evidence>
<evidence type="ECO:0000313" key="3">
    <source>
        <dbReference type="EMBL" id="KAJ8924893.1"/>
    </source>
</evidence>
<organism evidence="3 4">
    <name type="scientific">Exocentrus adspersus</name>
    <dbReference type="NCBI Taxonomy" id="1586481"/>
    <lineage>
        <taxon>Eukaryota</taxon>
        <taxon>Metazoa</taxon>
        <taxon>Ecdysozoa</taxon>
        <taxon>Arthropoda</taxon>
        <taxon>Hexapoda</taxon>
        <taxon>Insecta</taxon>
        <taxon>Pterygota</taxon>
        <taxon>Neoptera</taxon>
        <taxon>Endopterygota</taxon>
        <taxon>Coleoptera</taxon>
        <taxon>Polyphaga</taxon>
        <taxon>Cucujiformia</taxon>
        <taxon>Chrysomeloidea</taxon>
        <taxon>Cerambycidae</taxon>
        <taxon>Lamiinae</taxon>
        <taxon>Acanthocinini</taxon>
        <taxon>Exocentrus</taxon>
    </lineage>
</organism>
<dbReference type="Pfam" id="PF05694">
    <property type="entry name" value="SBP56"/>
    <property type="match status" value="1"/>
</dbReference>
<dbReference type="PANTHER" id="PTHR23300:SF0">
    <property type="entry name" value="METHANETHIOL OXIDASE"/>
    <property type="match status" value="1"/>
</dbReference>
<comment type="similarity">
    <text evidence="1">Belongs to the selenium-binding protein family.</text>
</comment>
<gene>
    <name evidence="3" type="ORF">NQ315_001050</name>
</gene>
<evidence type="ECO:0000256" key="2">
    <source>
        <dbReference type="ARBA" id="ARBA00023266"/>
    </source>
</evidence>
<name>A0AAV8WEA8_9CUCU</name>
<dbReference type="InterPro" id="IPR008826">
    <property type="entry name" value="Se-bd"/>
</dbReference>
<dbReference type="PANTHER" id="PTHR23300">
    <property type="entry name" value="METHANETHIOL OXIDASE"/>
    <property type="match status" value="1"/>
</dbReference>
<sequence>MGKTGPGYATPLDAMEGPKEEILYVVCVQPNQGNGKTDLLATVDVNPESPTYCQIIHRLRTGNQDDELHHSGWNVCSSCYLVKGCCIVPVRDKLVLPALGSDRVYIVDTGKDQRTPEIHKVTEINFVKVIDASEMVNLDCRTPHTTHCLANGEIMISVMGDKDGNGKSDFILIDGKTYKTTGTWVKGKAAKFNYDFWYQPHFDVMVSSEWGAPKVFKTGYSPEHAKDPNAYGQNLNFYSWSKRELIQTIDLGKEGLAPLEVRFLHNPKQSQGYVGCAVNANVFRFYQKPDGAWTADKVIDIPAKKVSGWLGDYMQGMITDILISLDDKYLYLSNWLHGDVRQYDITDRAHPKLTGQVFLGGKILSDSSIKVLEDQELDEQPKPVYIKGKRFYGAPQMLQLSLDGRRLYVSTSIFSPWDKQFYPEMVENGGRVVKLDIDTENGGMKLDEEFLVDFGEGEDGPLLPHEMRYPGGDCTSDIWLAED</sequence>
<dbReference type="SUPFAM" id="SSF75011">
    <property type="entry name" value="3-carboxy-cis,cis-mucoante lactonizing enzyme"/>
    <property type="match status" value="1"/>
</dbReference>